<keyword evidence="3 6" id="KW-0812">Transmembrane</keyword>
<reference evidence="7 8" key="1">
    <citation type="submission" date="2015-11" db="EMBL/GenBank/DDBJ databases">
        <authorList>
            <person name="Zhang Y."/>
            <person name="Guo Z."/>
        </authorList>
    </citation>
    <scope>NUCLEOTIDE SEQUENCE [LARGE SCALE GENOMIC DNA]</scope>
    <source>
        <strain evidence="7">JGI-4</strain>
    </source>
</reference>
<dbReference type="InterPro" id="IPR050833">
    <property type="entry name" value="Poly_Biosynth_Transport"/>
</dbReference>
<feature type="transmembrane region" description="Helical" evidence="6">
    <location>
        <begin position="388"/>
        <end position="412"/>
    </location>
</feature>
<gene>
    <name evidence="7" type="ORF">JGI4_00003</name>
</gene>
<feature type="transmembrane region" description="Helical" evidence="6">
    <location>
        <begin position="211"/>
        <end position="231"/>
    </location>
</feature>
<feature type="transmembrane region" description="Helical" evidence="6">
    <location>
        <begin position="293"/>
        <end position="316"/>
    </location>
</feature>
<accession>A0A0P1MFY7</accession>
<dbReference type="RefSeq" id="WP_075426918.1">
    <property type="nucleotide sequence ID" value="NZ_CZVJ01000083.1"/>
</dbReference>
<feature type="transmembrane region" description="Helical" evidence="6">
    <location>
        <begin position="424"/>
        <end position="445"/>
    </location>
</feature>
<evidence type="ECO:0000256" key="5">
    <source>
        <dbReference type="ARBA" id="ARBA00023136"/>
    </source>
</evidence>
<feature type="transmembrane region" description="Helical" evidence="6">
    <location>
        <begin position="12"/>
        <end position="33"/>
    </location>
</feature>
<evidence type="ECO:0000256" key="4">
    <source>
        <dbReference type="ARBA" id="ARBA00022989"/>
    </source>
</evidence>
<organism evidence="7 8">
    <name type="scientific">Candidatus Kryptonium thompsonii</name>
    <dbReference type="NCBI Taxonomy" id="1633631"/>
    <lineage>
        <taxon>Bacteria</taxon>
        <taxon>Pseudomonadati</taxon>
        <taxon>Candidatus Kryptoniota</taxon>
        <taxon>Candidatus Kryptonium</taxon>
    </lineage>
</organism>
<accession>A0A0P1LQN4</accession>
<keyword evidence="2" id="KW-1003">Cell membrane</keyword>
<dbReference type="GO" id="GO:0005886">
    <property type="term" value="C:plasma membrane"/>
    <property type="evidence" value="ECO:0007669"/>
    <property type="project" value="UniProtKB-SubCell"/>
</dbReference>
<feature type="transmembrane region" description="Helical" evidence="6">
    <location>
        <begin position="451"/>
        <end position="470"/>
    </location>
</feature>
<dbReference type="PANTHER" id="PTHR30250:SF11">
    <property type="entry name" value="O-ANTIGEN TRANSPORTER-RELATED"/>
    <property type="match status" value="1"/>
</dbReference>
<feature type="transmembrane region" description="Helical" evidence="6">
    <location>
        <begin position="45"/>
        <end position="65"/>
    </location>
</feature>
<accession>A0A0P1P4P3</accession>
<accession>A0A0N7MQ07</accession>
<accession>A0A0P1L6M0</accession>
<feature type="transmembrane region" description="Helical" evidence="6">
    <location>
        <begin position="179"/>
        <end position="199"/>
    </location>
</feature>
<name>A0A0P1LQN4_9BACT</name>
<evidence type="ECO:0000256" key="6">
    <source>
        <dbReference type="SAM" id="Phobius"/>
    </source>
</evidence>
<evidence type="ECO:0000256" key="1">
    <source>
        <dbReference type="ARBA" id="ARBA00004651"/>
    </source>
</evidence>
<dbReference type="STRING" id="1633631.GCA_001442925_00003"/>
<feature type="transmembrane region" description="Helical" evidence="6">
    <location>
        <begin position="86"/>
        <end position="111"/>
    </location>
</feature>
<feature type="transmembrane region" description="Helical" evidence="6">
    <location>
        <begin position="154"/>
        <end position="173"/>
    </location>
</feature>
<accession>A0A0P1LZ24</accession>
<evidence type="ECO:0000256" key="3">
    <source>
        <dbReference type="ARBA" id="ARBA00022692"/>
    </source>
</evidence>
<proteinExistence type="predicted"/>
<comment type="subcellular location">
    <subcellularLocation>
        <location evidence="1">Cell membrane</location>
        <topology evidence="1">Multi-pass membrane protein</topology>
    </subcellularLocation>
</comment>
<dbReference type="AlphaFoldDB" id="A0A0P1LQN4"/>
<feature type="transmembrane region" description="Helical" evidence="6">
    <location>
        <begin position="339"/>
        <end position="357"/>
    </location>
</feature>
<evidence type="ECO:0000256" key="2">
    <source>
        <dbReference type="ARBA" id="ARBA00022475"/>
    </source>
</evidence>
<dbReference type="OrthoDB" id="9770347at2"/>
<dbReference type="Proteomes" id="UP000182011">
    <property type="component" value="Unassembled WGS sequence"/>
</dbReference>
<dbReference type="Pfam" id="PF13440">
    <property type="entry name" value="Polysacc_synt_3"/>
    <property type="match status" value="1"/>
</dbReference>
<accession>A0A0N7MNK4</accession>
<dbReference type="EMBL" id="FAOP01000001">
    <property type="protein sequence ID" value="CUU00522.1"/>
    <property type="molecule type" value="Genomic_DNA"/>
</dbReference>
<feature type="transmembrane region" description="Helical" evidence="6">
    <location>
        <begin position="251"/>
        <end position="273"/>
    </location>
</feature>
<feature type="transmembrane region" description="Helical" evidence="6">
    <location>
        <begin position="123"/>
        <end position="142"/>
    </location>
</feature>
<feature type="transmembrane region" description="Helical" evidence="6">
    <location>
        <begin position="364"/>
        <end position="382"/>
    </location>
</feature>
<accession>A0A0P1L679</accession>
<sequence>MIKWSRRKAISDLSIAFISQYLTQFILFFRNFIFAKLLGPADFGLYSAIFLFFSYGNYSNLGVIDGLSRIVPYELGAGRESKAREFLGSGFWGLNLITSAFLISVIVYSFISPFETIVENKTAVILTAIAVLLNQNFTYALLYYRVKHNFKKAYIFQLIQALLDLTFSILLLFKFRTVGIFLGMTFSFLLVCFLSLKGVLREINLIINWKLLRKILGVGFQILLIGFTYGFLMSIDKFSVANLFEKSKMGFYSVAVGFGVIPYFASVTVGQFIGQRMIEEFGRSKLKENLKIFLDESLLVIAFMTPLISMLTISLAEPLITIFLPKYVESLRYIDKLSIAYYFLSLGAMLGTFLIAVNQQGKILVLNLIFIPFILLLNFAVFKNGFDLLGIAYVTFVNFFLRTFILFVLSYVNYSKIFPSVISFVKFSLPSLPILMVFALKFVRVDAYLRFYLRILIAFVWFGVSIYYLSRKTQIVSSMMSIVKEKAWVYLEKARDIF</sequence>
<evidence type="ECO:0000313" key="8">
    <source>
        <dbReference type="Proteomes" id="UP000182011"/>
    </source>
</evidence>
<keyword evidence="4 6" id="KW-1133">Transmembrane helix</keyword>
<protein>
    <submittedName>
        <fullName evidence="7">Membrane protein involved in the export of O-antigen and teichoic acid</fullName>
    </submittedName>
</protein>
<keyword evidence="5 6" id="KW-0472">Membrane</keyword>
<evidence type="ECO:0000313" key="7">
    <source>
        <dbReference type="EMBL" id="CUU00522.1"/>
    </source>
</evidence>
<dbReference type="PANTHER" id="PTHR30250">
    <property type="entry name" value="PST FAMILY PREDICTED COLANIC ACID TRANSPORTER"/>
    <property type="match status" value="1"/>
</dbReference>
<accession>A0A0S4MN81</accession>